<evidence type="ECO:0000256" key="1">
    <source>
        <dbReference type="SAM" id="MobiDB-lite"/>
    </source>
</evidence>
<evidence type="ECO:0000313" key="3">
    <source>
        <dbReference type="Proteomes" id="UP000243217"/>
    </source>
</evidence>
<comment type="caution">
    <text evidence="2">The sequence shown here is derived from an EMBL/GenBank/DDBJ whole genome shotgun (WGS) entry which is preliminary data.</text>
</comment>
<feature type="region of interest" description="Disordered" evidence="1">
    <location>
        <begin position="326"/>
        <end position="356"/>
    </location>
</feature>
<dbReference type="OrthoDB" id="75582at2759"/>
<organism evidence="2 3">
    <name type="scientific">Thraustotheca clavata</name>
    <dbReference type="NCBI Taxonomy" id="74557"/>
    <lineage>
        <taxon>Eukaryota</taxon>
        <taxon>Sar</taxon>
        <taxon>Stramenopiles</taxon>
        <taxon>Oomycota</taxon>
        <taxon>Saprolegniomycetes</taxon>
        <taxon>Saprolegniales</taxon>
        <taxon>Achlyaceae</taxon>
        <taxon>Thraustotheca</taxon>
    </lineage>
</organism>
<gene>
    <name evidence="2" type="ORF">THRCLA_08025</name>
</gene>
<sequence length="487" mass="57360">NIKAVGEWKAVNEDGRKREKRPTLNEKIQALTLPEIENNNTTPRPRIPQQIPNSPRPAFKIRDGSYEAKVQAMLVELHADPHAWAIFQTKVKEYVDSKKKRGKIIRENIEKCHNADKLRQAHEEKSIQQQKRVAQYRVKYQTQLETEHAYRVEQLDRHARQVNLQKRLLARRQQIASWLQVVMTVCNIERWHYRTNQEKSKKLLELHRLAAVLKIQRLWRRRIRVSNSKAIMQIIIKFRRILWSVSFRLHCKKLALAGSILRRFLVDYFTNGSPETGNFRVMMARWRWRVIHAQRASKDYIACTRARLHVLGQIWDRLDHERQKQERQRMMSKASIAMPETPPPVTPSPRRRPNRRNAAETFSDLSAIQEQLSAMQNMLTPIEIQRLHTHTYQVVRISKTLKLRLLTTYLAKRRVTHMREVAHYLARASADASNKKANAALLIQQNSTWLNKPPAPKYPTFSLYSSQTIEDIKQLIQEALRLSSESH</sequence>
<dbReference type="Proteomes" id="UP000243217">
    <property type="component" value="Unassembled WGS sequence"/>
</dbReference>
<feature type="non-terminal residue" evidence="2">
    <location>
        <position position="1"/>
    </location>
</feature>
<dbReference type="AlphaFoldDB" id="A0A1V9ZAS3"/>
<reference evidence="2 3" key="1">
    <citation type="journal article" date="2014" name="Genome Biol. Evol.">
        <title>The secreted proteins of Achlya hypogyna and Thraustotheca clavata identify the ancestral oomycete secretome and reveal gene acquisitions by horizontal gene transfer.</title>
        <authorList>
            <person name="Misner I."/>
            <person name="Blouin N."/>
            <person name="Leonard G."/>
            <person name="Richards T.A."/>
            <person name="Lane C.E."/>
        </authorList>
    </citation>
    <scope>NUCLEOTIDE SEQUENCE [LARGE SCALE GENOMIC DNA]</scope>
    <source>
        <strain evidence="2 3">ATCC 34112</strain>
    </source>
</reference>
<name>A0A1V9ZAS3_9STRA</name>
<dbReference type="EMBL" id="JNBS01002145">
    <property type="protein sequence ID" value="OQR95089.1"/>
    <property type="molecule type" value="Genomic_DNA"/>
</dbReference>
<feature type="non-terminal residue" evidence="2">
    <location>
        <position position="487"/>
    </location>
</feature>
<dbReference type="STRING" id="74557.A0A1V9ZAS3"/>
<evidence type="ECO:0000313" key="2">
    <source>
        <dbReference type="EMBL" id="OQR95089.1"/>
    </source>
</evidence>
<proteinExistence type="predicted"/>
<protein>
    <submittedName>
        <fullName evidence="2">Uncharacterized protein</fullName>
    </submittedName>
</protein>
<accession>A0A1V9ZAS3</accession>
<keyword evidence="3" id="KW-1185">Reference proteome</keyword>
<feature type="region of interest" description="Disordered" evidence="1">
    <location>
        <begin position="1"/>
        <end position="23"/>
    </location>
</feature>
<feature type="region of interest" description="Disordered" evidence="1">
    <location>
        <begin position="37"/>
        <end position="56"/>
    </location>
</feature>
<feature type="compositionally biased region" description="Basic and acidic residues" evidence="1">
    <location>
        <begin position="10"/>
        <end position="23"/>
    </location>
</feature>